<proteinExistence type="predicted"/>
<dbReference type="EMBL" id="JAJAGQ010000009">
    <property type="protein sequence ID" value="KAJ8553529.1"/>
    <property type="molecule type" value="Genomic_DNA"/>
</dbReference>
<keyword evidence="3" id="KW-1185">Reference proteome</keyword>
<dbReference type="PANTHER" id="PTHR33919">
    <property type="entry name" value="OS09G0127700 PROTEIN"/>
    <property type="match status" value="1"/>
</dbReference>
<evidence type="ECO:0000313" key="2">
    <source>
        <dbReference type="EMBL" id="KAJ8553529.1"/>
    </source>
</evidence>
<reference evidence="3" key="1">
    <citation type="journal article" date="2023" name="Proc. Natl. Acad. Sci. U.S.A.">
        <title>Genomic and structural basis for evolution of tropane alkaloid biosynthesis.</title>
        <authorList>
            <person name="Wanga Y.-J."/>
            <person name="Taina T."/>
            <person name="Yua J.-Y."/>
            <person name="Lia J."/>
            <person name="Xua B."/>
            <person name="Chenc J."/>
            <person name="D'Auriad J.C."/>
            <person name="Huanga J.-P."/>
            <person name="Huanga S.-X."/>
        </authorList>
    </citation>
    <scope>NUCLEOTIDE SEQUENCE [LARGE SCALE GENOMIC DNA]</scope>
    <source>
        <strain evidence="3">cv. KIB-2019</strain>
    </source>
</reference>
<keyword evidence="1" id="KW-0472">Membrane</keyword>
<dbReference type="PANTHER" id="PTHR33919:SF11">
    <property type="entry name" value="EXPRESSED PROTEIN"/>
    <property type="match status" value="1"/>
</dbReference>
<dbReference type="AlphaFoldDB" id="A0A9Q1MAD4"/>
<organism evidence="2 3">
    <name type="scientific">Anisodus acutangulus</name>
    <dbReference type="NCBI Taxonomy" id="402998"/>
    <lineage>
        <taxon>Eukaryota</taxon>
        <taxon>Viridiplantae</taxon>
        <taxon>Streptophyta</taxon>
        <taxon>Embryophyta</taxon>
        <taxon>Tracheophyta</taxon>
        <taxon>Spermatophyta</taxon>
        <taxon>Magnoliopsida</taxon>
        <taxon>eudicotyledons</taxon>
        <taxon>Gunneridae</taxon>
        <taxon>Pentapetalae</taxon>
        <taxon>asterids</taxon>
        <taxon>lamiids</taxon>
        <taxon>Solanales</taxon>
        <taxon>Solanaceae</taxon>
        <taxon>Solanoideae</taxon>
        <taxon>Hyoscyameae</taxon>
        <taxon>Anisodus</taxon>
    </lineage>
</organism>
<comment type="caution">
    <text evidence="2">The sequence shown here is derived from an EMBL/GenBank/DDBJ whole genome shotgun (WGS) entry which is preliminary data.</text>
</comment>
<dbReference type="Proteomes" id="UP001152561">
    <property type="component" value="Unassembled WGS sequence"/>
</dbReference>
<feature type="transmembrane region" description="Helical" evidence="1">
    <location>
        <begin position="53"/>
        <end position="75"/>
    </location>
</feature>
<keyword evidence="1" id="KW-1133">Transmembrane helix</keyword>
<protein>
    <submittedName>
        <fullName evidence="2">Uncharacterized protein</fullName>
    </submittedName>
</protein>
<keyword evidence="1" id="KW-0812">Transmembrane</keyword>
<accession>A0A9Q1MAD4</accession>
<sequence length="157" mass="17362">MAFRSVSYLKSSVNHLKGNSSSLNYATAATSKLKAASPLQLKETVRKSRKGDFVPVCVALGMIGLSMSFGLHTAIQQLRRAPNVHVKKSRRETLPEIVEPEYVAEEAEKFVNKSLFRKVAHIQDHASRLVIPDTRGDVYTKKPGVETLKTIGVDPNM</sequence>
<name>A0A9Q1MAD4_9SOLA</name>
<evidence type="ECO:0000256" key="1">
    <source>
        <dbReference type="SAM" id="Phobius"/>
    </source>
</evidence>
<evidence type="ECO:0000313" key="3">
    <source>
        <dbReference type="Proteomes" id="UP001152561"/>
    </source>
</evidence>
<gene>
    <name evidence="2" type="ORF">K7X08_024207</name>
</gene>
<dbReference type="OrthoDB" id="2013913at2759"/>